<protein>
    <submittedName>
        <fullName evidence="2">Triple gene block protein 1</fullName>
    </submittedName>
</protein>
<organism evidence="2">
    <name type="scientific">Hop latent virus</name>
    <dbReference type="NCBI Taxonomy" id="104263"/>
    <lineage>
        <taxon>Viruses</taxon>
        <taxon>Riboviria</taxon>
        <taxon>Orthornavirae</taxon>
        <taxon>Kitrinoviricota</taxon>
        <taxon>Alsuviricetes</taxon>
        <taxon>Tymovirales</taxon>
        <taxon>Betaflexiviridae</taxon>
        <taxon>Quinvirinae</taxon>
        <taxon>Carlavirus</taxon>
        <taxon>Carlavirus latenshumuli</taxon>
    </lineage>
</organism>
<dbReference type="Pfam" id="PF01443">
    <property type="entry name" value="Viral_helicase1"/>
    <property type="match status" value="1"/>
</dbReference>
<evidence type="ECO:0000259" key="1">
    <source>
        <dbReference type="PROSITE" id="PS51657"/>
    </source>
</evidence>
<proteinExistence type="predicted"/>
<dbReference type="EMBL" id="KP861891">
    <property type="protein sequence ID" value="AJR19304.1"/>
    <property type="molecule type" value="Genomic_RNA"/>
</dbReference>
<sequence length="231" mass="25412">MDVLVDLLHKFGFKRLSSRLTTPIVVHCVPGAGKSTLIRELLDLDTRFCAYTAGVPDSPRLNGRWIRALEEYPGTEGQLAIVDEYTLLDKLPFEPFAVFGDPIQSNSKGVLPAHFTCNFSRRFGLATSNLLRDLGWNVIAEGSDVVQISDIFGVEPIGTVVYFEAEVGCLLRSHCVEAKSLAEIRGQTFDIVTFVTSENCPSSDVCAAFQCLTRHREALHILCPNATYTAA</sequence>
<reference evidence="2" key="1">
    <citation type="journal article" date="2015" name="Genome Announc.">
        <title>Complete genome sequence of a hop latent virus infecting hop plants.</title>
        <authorList>
            <person name="Jo Y."/>
            <person name="Choi H."/>
            <person name="Cho W.K."/>
        </authorList>
    </citation>
    <scope>NUCLEOTIDE SEQUENCE</scope>
    <source>
        <strain evidence="2">Taurus</strain>
    </source>
</reference>
<dbReference type="PROSITE" id="PS51657">
    <property type="entry name" value="PSRV_HELICASE"/>
    <property type="match status" value="1"/>
</dbReference>
<gene>
    <name evidence="2" type="primary">ORF2</name>
</gene>
<dbReference type="GO" id="GO:0005524">
    <property type="term" value="F:ATP binding"/>
    <property type="evidence" value="ECO:0007669"/>
    <property type="project" value="InterPro"/>
</dbReference>
<feature type="domain" description="(+)RNA virus helicase C-terminal" evidence="1">
    <location>
        <begin position="1"/>
        <end position="231"/>
    </location>
</feature>
<evidence type="ECO:0000313" key="2">
    <source>
        <dbReference type="EMBL" id="AJR19304.1"/>
    </source>
</evidence>
<accession>A0A0D3QTL2</accession>
<dbReference type="InterPro" id="IPR027351">
    <property type="entry name" value="(+)RNA_virus_helicase_core_dom"/>
</dbReference>
<name>A0A0D3QTL2_9VIRU</name>